<accession>A0ABW2CHN7</accession>
<dbReference type="SUPFAM" id="SSF56349">
    <property type="entry name" value="DNA breaking-rejoining enzymes"/>
    <property type="match status" value="1"/>
</dbReference>
<feature type="domain" description="Core-binding (CB)" evidence="7">
    <location>
        <begin position="67"/>
        <end position="153"/>
    </location>
</feature>
<evidence type="ECO:0000313" key="9">
    <source>
        <dbReference type="Proteomes" id="UP001596380"/>
    </source>
</evidence>
<organism evidence="8 9">
    <name type="scientific">Actinomadura yumaensis</name>
    <dbReference type="NCBI Taxonomy" id="111807"/>
    <lineage>
        <taxon>Bacteria</taxon>
        <taxon>Bacillati</taxon>
        <taxon>Actinomycetota</taxon>
        <taxon>Actinomycetes</taxon>
        <taxon>Streptosporangiales</taxon>
        <taxon>Thermomonosporaceae</taxon>
        <taxon>Actinomadura</taxon>
    </lineage>
</organism>
<dbReference type="InterPro" id="IPR044068">
    <property type="entry name" value="CB"/>
</dbReference>
<dbReference type="CDD" id="cd00397">
    <property type="entry name" value="DNA_BRE_C"/>
    <property type="match status" value="1"/>
</dbReference>
<gene>
    <name evidence="8" type="ORF">ACFQKB_13210</name>
</gene>
<dbReference type="Proteomes" id="UP001596380">
    <property type="component" value="Unassembled WGS sequence"/>
</dbReference>
<keyword evidence="2" id="KW-0229">DNA integration</keyword>
<comment type="caution">
    <text evidence="8">The sequence shown here is derived from an EMBL/GenBank/DDBJ whole genome shotgun (WGS) entry which is preliminary data.</text>
</comment>
<evidence type="ECO:0000256" key="2">
    <source>
        <dbReference type="ARBA" id="ARBA00022908"/>
    </source>
</evidence>
<dbReference type="Gene3D" id="1.10.443.10">
    <property type="entry name" value="Intergrase catalytic core"/>
    <property type="match status" value="1"/>
</dbReference>
<protein>
    <submittedName>
        <fullName evidence="8">Tyrosine-type recombinase/integrase</fullName>
    </submittedName>
</protein>
<dbReference type="RefSeq" id="WP_378048108.1">
    <property type="nucleotide sequence ID" value="NZ_JBHSXE010000001.1"/>
</dbReference>
<evidence type="ECO:0000256" key="3">
    <source>
        <dbReference type="ARBA" id="ARBA00023125"/>
    </source>
</evidence>
<dbReference type="Pfam" id="PF00589">
    <property type="entry name" value="Phage_integrase"/>
    <property type="match status" value="1"/>
</dbReference>
<dbReference type="PROSITE" id="PS51900">
    <property type="entry name" value="CB"/>
    <property type="match status" value="1"/>
</dbReference>
<evidence type="ECO:0000259" key="6">
    <source>
        <dbReference type="PROSITE" id="PS51898"/>
    </source>
</evidence>
<keyword evidence="4" id="KW-0233">DNA recombination</keyword>
<reference evidence="9" key="1">
    <citation type="journal article" date="2019" name="Int. J. Syst. Evol. Microbiol.">
        <title>The Global Catalogue of Microorganisms (GCM) 10K type strain sequencing project: providing services to taxonomists for standard genome sequencing and annotation.</title>
        <authorList>
            <consortium name="The Broad Institute Genomics Platform"/>
            <consortium name="The Broad Institute Genome Sequencing Center for Infectious Disease"/>
            <person name="Wu L."/>
            <person name="Ma J."/>
        </authorList>
    </citation>
    <scope>NUCLEOTIDE SEQUENCE [LARGE SCALE GENOMIC DNA]</scope>
    <source>
        <strain evidence="9">JCM 3369</strain>
    </source>
</reference>
<dbReference type="InterPro" id="IPR013762">
    <property type="entry name" value="Integrase-like_cat_sf"/>
</dbReference>
<proteinExistence type="inferred from homology"/>
<dbReference type="EMBL" id="JBHSXS010000006">
    <property type="protein sequence ID" value="MFC6880720.1"/>
    <property type="molecule type" value="Genomic_DNA"/>
</dbReference>
<keyword evidence="3 5" id="KW-0238">DNA-binding</keyword>
<dbReference type="InterPro" id="IPR004107">
    <property type="entry name" value="Integrase_SAM-like_N"/>
</dbReference>
<name>A0ABW2CHN7_9ACTN</name>
<dbReference type="PANTHER" id="PTHR30349:SF64">
    <property type="entry name" value="PROPHAGE INTEGRASE INTD-RELATED"/>
    <property type="match status" value="1"/>
</dbReference>
<evidence type="ECO:0000259" key="7">
    <source>
        <dbReference type="PROSITE" id="PS51900"/>
    </source>
</evidence>
<sequence length="419" mass="46246">MLTGRLLAAGSGNGELAREIPPLLHDALSTLDADLGDRFVGWVPSPNGPKTRRYRRRLELLAEAVEPDTLQVVIRWLASAHRGSTATRRGYCDDLLAVWAPLARELGHQQWAFGQLTTAHLEMWRLRMSERGIAPRTINRYVATLSSLYSYAAGVLDPPPRNPVTEDVRPRIDQADASTATPILEKEEVAKVAAQASRLADLVLIVLLYVLAGRVTEICRADANDLRIQGRRTFLRVRRKGGEVRDLEIPHFLADLLELYLDGRTEGPLLRNSQGGRLDRHGALWISKSLGRAAGVLNGHATADGVDGRDLTPHVWRASRITHMLDALYQQSGEQGVMAGLAQVMVFANHKSPQTTLRYWVRRSQADRNAELAHSGEQVLANVLQQWLNQTNDAHSAAHLFASSPAPTAPTPGPRQHPD</sequence>
<dbReference type="Gene3D" id="1.10.150.130">
    <property type="match status" value="1"/>
</dbReference>
<comment type="similarity">
    <text evidence="1">Belongs to the 'phage' integrase family.</text>
</comment>
<evidence type="ECO:0000256" key="4">
    <source>
        <dbReference type="ARBA" id="ARBA00023172"/>
    </source>
</evidence>
<dbReference type="InterPro" id="IPR010998">
    <property type="entry name" value="Integrase_recombinase_N"/>
</dbReference>
<evidence type="ECO:0000313" key="8">
    <source>
        <dbReference type="EMBL" id="MFC6880720.1"/>
    </source>
</evidence>
<dbReference type="InterPro" id="IPR011010">
    <property type="entry name" value="DNA_brk_join_enz"/>
</dbReference>
<dbReference type="InterPro" id="IPR002104">
    <property type="entry name" value="Integrase_catalytic"/>
</dbReference>
<evidence type="ECO:0000256" key="5">
    <source>
        <dbReference type="PROSITE-ProRule" id="PRU01248"/>
    </source>
</evidence>
<dbReference type="PROSITE" id="PS51898">
    <property type="entry name" value="TYR_RECOMBINASE"/>
    <property type="match status" value="1"/>
</dbReference>
<dbReference type="PANTHER" id="PTHR30349">
    <property type="entry name" value="PHAGE INTEGRASE-RELATED"/>
    <property type="match status" value="1"/>
</dbReference>
<dbReference type="InterPro" id="IPR050090">
    <property type="entry name" value="Tyrosine_recombinase_XerCD"/>
</dbReference>
<evidence type="ECO:0000256" key="1">
    <source>
        <dbReference type="ARBA" id="ARBA00008857"/>
    </source>
</evidence>
<dbReference type="Pfam" id="PF02899">
    <property type="entry name" value="Phage_int_SAM_1"/>
    <property type="match status" value="1"/>
</dbReference>
<keyword evidence="9" id="KW-1185">Reference proteome</keyword>
<feature type="domain" description="Tyr recombinase" evidence="6">
    <location>
        <begin position="179"/>
        <end position="374"/>
    </location>
</feature>